<dbReference type="InterPro" id="IPR019808">
    <property type="entry name" value="Histidine_triad_CS"/>
</dbReference>
<dbReference type="Pfam" id="PF01230">
    <property type="entry name" value="HIT"/>
    <property type="match status" value="1"/>
</dbReference>
<evidence type="ECO:0000256" key="10">
    <source>
        <dbReference type="PIRSR" id="PIRSR601310-3"/>
    </source>
</evidence>
<reference evidence="13" key="1">
    <citation type="submission" date="2023-03" db="EMBL/GenBank/DDBJ databases">
        <title>Complete genome of Cladonia borealis.</title>
        <authorList>
            <person name="Park H."/>
        </authorList>
    </citation>
    <scope>NUCLEOTIDE SEQUENCE</scope>
    <source>
        <strain evidence="13">ANT050790</strain>
    </source>
</reference>
<dbReference type="SUPFAM" id="SSF54197">
    <property type="entry name" value="HIT-like"/>
    <property type="match status" value="1"/>
</dbReference>
<evidence type="ECO:0000256" key="2">
    <source>
        <dbReference type="ARBA" id="ARBA00022741"/>
    </source>
</evidence>
<dbReference type="Gene3D" id="3.30.428.10">
    <property type="entry name" value="HIT-like"/>
    <property type="match status" value="1"/>
</dbReference>
<dbReference type="FunFam" id="3.30.428.10:FF:000013">
    <property type="entry name" value="Hit family protein 1"/>
    <property type="match status" value="1"/>
</dbReference>
<gene>
    <name evidence="13" type="ORF">JMJ35_000381</name>
</gene>
<dbReference type="EMBL" id="JAFEKC020000001">
    <property type="protein sequence ID" value="KAK0517226.1"/>
    <property type="molecule type" value="Genomic_DNA"/>
</dbReference>
<organism evidence="13 14">
    <name type="scientific">Cladonia borealis</name>
    <dbReference type="NCBI Taxonomy" id="184061"/>
    <lineage>
        <taxon>Eukaryota</taxon>
        <taxon>Fungi</taxon>
        <taxon>Dikarya</taxon>
        <taxon>Ascomycota</taxon>
        <taxon>Pezizomycotina</taxon>
        <taxon>Lecanoromycetes</taxon>
        <taxon>OSLEUM clade</taxon>
        <taxon>Lecanoromycetidae</taxon>
        <taxon>Lecanorales</taxon>
        <taxon>Lecanorineae</taxon>
        <taxon>Cladoniaceae</taxon>
        <taxon>Cladonia</taxon>
    </lineage>
</organism>
<keyword evidence="2" id="KW-0547">Nucleotide-binding</keyword>
<feature type="domain" description="HIT" evidence="12">
    <location>
        <begin position="5"/>
        <end position="108"/>
    </location>
</feature>
<evidence type="ECO:0000256" key="7">
    <source>
        <dbReference type="ARBA" id="ARBA00074222"/>
    </source>
</evidence>
<dbReference type="PRINTS" id="PR00332">
    <property type="entry name" value="HISTRIAD"/>
</dbReference>
<evidence type="ECO:0000256" key="3">
    <source>
        <dbReference type="ARBA" id="ARBA00022801"/>
    </source>
</evidence>
<keyword evidence="4" id="KW-0460">Magnesium</keyword>
<protein>
    <recommendedName>
        <fullName evidence="7">Adenosine 5'-monophosphoramidase HNT1</fullName>
    </recommendedName>
    <alternativeName>
        <fullName evidence="8">Histidine triad nucleotide-binding protein HNT1</fullName>
    </alternativeName>
</protein>
<sequence>MAACIFCKIIKGEIPSFKLFESEKVFAFLDIQPLSQGHALVIPKFHGEKLVDIPDEQLAECLPVAKKIAKATGAENYNILQNNGRLAHQLVDHVHFHVIPKPNQQEGLGITWPAEETNMDKLKEYFNQVKAKM</sequence>
<keyword evidence="14" id="KW-1185">Reference proteome</keyword>
<dbReference type="InterPro" id="IPR039384">
    <property type="entry name" value="HINT"/>
</dbReference>
<feature type="short sequence motif" description="Histidine triad motif" evidence="10 11">
    <location>
        <begin position="93"/>
        <end position="97"/>
    </location>
</feature>
<dbReference type="PROSITE" id="PS51084">
    <property type="entry name" value="HIT_2"/>
    <property type="match status" value="1"/>
</dbReference>
<dbReference type="AlphaFoldDB" id="A0AA39UF45"/>
<comment type="cofactor">
    <cofactor evidence="1">
        <name>Mg(2+)</name>
        <dbReference type="ChEBI" id="CHEBI:18420"/>
    </cofactor>
</comment>
<dbReference type="InterPro" id="IPR011146">
    <property type="entry name" value="HIT-like"/>
</dbReference>
<dbReference type="GO" id="GO:0000166">
    <property type="term" value="F:nucleotide binding"/>
    <property type="evidence" value="ECO:0007669"/>
    <property type="project" value="UniProtKB-KW"/>
</dbReference>
<dbReference type="InterPro" id="IPR036265">
    <property type="entry name" value="HIT-like_sf"/>
</dbReference>
<evidence type="ECO:0000313" key="14">
    <source>
        <dbReference type="Proteomes" id="UP001166286"/>
    </source>
</evidence>
<dbReference type="InterPro" id="IPR001310">
    <property type="entry name" value="Histidine_triad_HIT"/>
</dbReference>
<dbReference type="PANTHER" id="PTHR46648:SF1">
    <property type="entry name" value="ADENOSINE 5'-MONOPHOSPHORAMIDASE HNT1"/>
    <property type="match status" value="1"/>
</dbReference>
<dbReference type="PANTHER" id="PTHR46648">
    <property type="entry name" value="HIT FAMILY PROTEIN 1"/>
    <property type="match status" value="1"/>
</dbReference>
<evidence type="ECO:0000256" key="9">
    <source>
        <dbReference type="PIRSR" id="PIRSR601310-1"/>
    </source>
</evidence>
<evidence type="ECO:0000256" key="11">
    <source>
        <dbReference type="PROSITE-ProRule" id="PRU00464"/>
    </source>
</evidence>
<dbReference type="Proteomes" id="UP001166286">
    <property type="component" value="Unassembled WGS sequence"/>
</dbReference>
<evidence type="ECO:0000256" key="6">
    <source>
        <dbReference type="ARBA" id="ARBA00052319"/>
    </source>
</evidence>
<accession>A0AA39UF45</accession>
<dbReference type="CDD" id="cd01277">
    <property type="entry name" value="HINT_subgroup"/>
    <property type="match status" value="1"/>
</dbReference>
<comment type="caution">
    <text evidence="13">The sequence shown here is derived from an EMBL/GenBank/DDBJ whole genome shotgun (WGS) entry which is preliminary data.</text>
</comment>
<dbReference type="GO" id="GO:0016787">
    <property type="term" value="F:hydrolase activity"/>
    <property type="evidence" value="ECO:0007669"/>
    <property type="project" value="UniProtKB-KW"/>
</dbReference>
<name>A0AA39UF45_9LECA</name>
<feature type="active site" description="Tele-AMP-histidine intermediate" evidence="9">
    <location>
        <position position="95"/>
    </location>
</feature>
<comment type="catalytic activity">
    <reaction evidence="6">
        <text>adenosine 5'-phosphoramidate + H2O = NH4(+) + AMP</text>
        <dbReference type="Rhea" id="RHEA:67916"/>
        <dbReference type="ChEBI" id="CHEBI:15377"/>
        <dbReference type="ChEBI" id="CHEBI:28938"/>
        <dbReference type="ChEBI" id="CHEBI:57890"/>
        <dbReference type="ChEBI" id="CHEBI:456215"/>
    </reaction>
    <physiologicalReaction direction="left-to-right" evidence="6">
        <dbReference type="Rhea" id="RHEA:67917"/>
    </physiologicalReaction>
</comment>
<dbReference type="PROSITE" id="PS00892">
    <property type="entry name" value="HIT_1"/>
    <property type="match status" value="1"/>
</dbReference>
<comment type="similarity">
    <text evidence="5">Belongs to the HINT family.</text>
</comment>
<evidence type="ECO:0000313" key="13">
    <source>
        <dbReference type="EMBL" id="KAK0517226.1"/>
    </source>
</evidence>
<evidence type="ECO:0000256" key="1">
    <source>
        <dbReference type="ARBA" id="ARBA00001946"/>
    </source>
</evidence>
<evidence type="ECO:0000256" key="4">
    <source>
        <dbReference type="ARBA" id="ARBA00022842"/>
    </source>
</evidence>
<evidence type="ECO:0000259" key="12">
    <source>
        <dbReference type="PROSITE" id="PS51084"/>
    </source>
</evidence>
<dbReference type="GO" id="GO:0009117">
    <property type="term" value="P:nucleotide metabolic process"/>
    <property type="evidence" value="ECO:0007669"/>
    <property type="project" value="TreeGrafter"/>
</dbReference>
<keyword evidence="3" id="KW-0378">Hydrolase</keyword>
<evidence type="ECO:0000256" key="8">
    <source>
        <dbReference type="ARBA" id="ARBA00076050"/>
    </source>
</evidence>
<evidence type="ECO:0000256" key="5">
    <source>
        <dbReference type="ARBA" id="ARBA00025764"/>
    </source>
</evidence>
<proteinExistence type="inferred from homology"/>